<name>A0ABT6UG90_9GAMM</name>
<protein>
    <submittedName>
        <fullName evidence="2">Uncharacterized protein</fullName>
    </submittedName>
</protein>
<keyword evidence="1" id="KW-0472">Membrane</keyword>
<feature type="transmembrane region" description="Helical" evidence="1">
    <location>
        <begin position="89"/>
        <end position="107"/>
    </location>
</feature>
<keyword evidence="1" id="KW-1133">Transmembrane helix</keyword>
<dbReference type="EMBL" id="JAOTLW010000013">
    <property type="protein sequence ID" value="MDI5832511.1"/>
    <property type="molecule type" value="Genomic_DNA"/>
</dbReference>
<accession>A0ABT6UG90</accession>
<gene>
    <name evidence="2" type="ORF">ODY93_13110</name>
</gene>
<evidence type="ECO:0000313" key="3">
    <source>
        <dbReference type="Proteomes" id="UP001159075"/>
    </source>
</evidence>
<organism evidence="2 3">
    <name type="scientific">Shewanella xiamenensis</name>
    <dbReference type="NCBI Taxonomy" id="332186"/>
    <lineage>
        <taxon>Bacteria</taxon>
        <taxon>Pseudomonadati</taxon>
        <taxon>Pseudomonadota</taxon>
        <taxon>Gammaproteobacteria</taxon>
        <taxon>Alteromonadales</taxon>
        <taxon>Shewanellaceae</taxon>
        <taxon>Shewanella</taxon>
    </lineage>
</organism>
<dbReference type="RefSeq" id="WP_282679476.1">
    <property type="nucleotide sequence ID" value="NZ_CP106875.1"/>
</dbReference>
<evidence type="ECO:0000256" key="1">
    <source>
        <dbReference type="SAM" id="Phobius"/>
    </source>
</evidence>
<feature type="transmembrane region" description="Helical" evidence="1">
    <location>
        <begin position="20"/>
        <end position="41"/>
    </location>
</feature>
<evidence type="ECO:0000313" key="2">
    <source>
        <dbReference type="EMBL" id="MDI5832511.1"/>
    </source>
</evidence>
<keyword evidence="3" id="KW-1185">Reference proteome</keyword>
<dbReference type="Proteomes" id="UP001159075">
    <property type="component" value="Unassembled WGS sequence"/>
</dbReference>
<feature type="transmembrane region" description="Helical" evidence="1">
    <location>
        <begin position="61"/>
        <end position="82"/>
    </location>
</feature>
<sequence>MGYFPRVKDNALKIHLIGEYLTSFALLLLVSLSLYSSLVYFSELFIEPKNDPIGEYTSSVINLFIWLVTFKVATVFWCVYSLRKTDINFWDVAIHFAVSISLIYVAFLEVANLPLLIVIATEALVIKCFLADNFN</sequence>
<proteinExistence type="predicted"/>
<keyword evidence="1" id="KW-0812">Transmembrane</keyword>
<reference evidence="2 3" key="1">
    <citation type="submission" date="2022-09" db="EMBL/GenBank/DDBJ databases">
        <title>The outer-membrane cytochrome OmcA is essential for infection of Shewanella oneidensis by a zebrafish-associated bacteriophage.</title>
        <authorList>
            <person name="Grenfell A.W."/>
            <person name="Intile P."/>
            <person name="Mcfarlane J."/>
            <person name="Leung D."/>
            <person name="Abdalla K."/>
            <person name="Wold M."/>
            <person name="Kees E."/>
            <person name="Gralnick J."/>
        </authorList>
    </citation>
    <scope>NUCLEOTIDE SEQUENCE [LARGE SCALE GENOMIC DNA]</scope>
    <source>
        <strain evidence="2 3">NF-5</strain>
    </source>
</reference>
<comment type="caution">
    <text evidence="2">The sequence shown here is derived from an EMBL/GenBank/DDBJ whole genome shotgun (WGS) entry which is preliminary data.</text>
</comment>